<accession>A0A926KTB7</accession>
<dbReference type="InterPro" id="IPR007934">
    <property type="entry name" value="AbfB_ABD"/>
</dbReference>
<sequence>MKLCKSISKILLSFCLILSMVISLAISSAPVMAEKASPDVQTKINGLLTSFVPNVTETKTVTSTMTFTHPGIILTKAMLDTIQNHVRSGDEPWASAFVKFSGYGKSSKTPLMRVNINDTAPFDIPGGGIGTEGYYAVRNMAQDADTAYVQTMMWYVTGDETYRKNAIGLIRRWVDVQSIGSIFDEQIRVSLAVFKFSIAADILRNSASNTTPYNWSSTDTTNFTNYLTLMKSKYDRYWHFMNQHGMNAMGTIASAVFRNDAADYAVAVKRATTNPELGDNWDFYSPTGGHNRDGSIKGQIRELTKNVVTGATVPANIQVVEMGRDQGHPYTTIGALSSVALTSYIQGTQVDPTLGTVSTATNAVNLFNFLNNRLLAGANYLTKYNLGNDVTYIPCYETDGKIWSAPTTGDRGKIDPTIGILYSYYKYIEKRADMDTNENTKYLSQAFTQIYPEGASQDFMGDGVLLFTTAPVIRLQSHNFSTRYLRHAAYRARIDANVSPVADAQFRIVAGLTDSKGYSFESVNFPGRYLTVRSNGEVWLDVNDNTSTYKNNATFRRVPGLADATKYSYQMWTDSSRYLRHANDLMYAQSGSGAVFNGDATFGEVAP</sequence>
<dbReference type="GO" id="GO:0046556">
    <property type="term" value="F:alpha-L-arabinofuranosidase activity"/>
    <property type="evidence" value="ECO:0007669"/>
    <property type="project" value="InterPro"/>
</dbReference>
<feature type="chain" id="PRO_5039170035" evidence="1">
    <location>
        <begin position="34"/>
        <end position="607"/>
    </location>
</feature>
<feature type="domain" description="Alpha-L-arabinofuranosidase B arabinose-binding" evidence="2">
    <location>
        <begin position="474"/>
        <end position="602"/>
    </location>
</feature>
<reference evidence="3" key="1">
    <citation type="submission" date="2020-09" db="EMBL/GenBank/DDBJ databases">
        <title>Draft Genome Sequence of Paenibacillus sp. WST5.</title>
        <authorList>
            <person name="Bao Z."/>
        </authorList>
    </citation>
    <scope>NUCLEOTIDE SEQUENCE</scope>
    <source>
        <strain evidence="3">WST5</strain>
    </source>
</reference>
<evidence type="ECO:0000313" key="4">
    <source>
        <dbReference type="Proteomes" id="UP000650466"/>
    </source>
</evidence>
<dbReference type="Proteomes" id="UP000650466">
    <property type="component" value="Unassembled WGS sequence"/>
</dbReference>
<evidence type="ECO:0000256" key="1">
    <source>
        <dbReference type="SAM" id="SignalP"/>
    </source>
</evidence>
<dbReference type="Pfam" id="PF05270">
    <property type="entry name" value="AbfB"/>
    <property type="match status" value="1"/>
</dbReference>
<dbReference type="AlphaFoldDB" id="A0A926KTB7"/>
<dbReference type="Gene3D" id="2.80.10.50">
    <property type="match status" value="1"/>
</dbReference>
<dbReference type="GO" id="GO:0046373">
    <property type="term" value="P:L-arabinose metabolic process"/>
    <property type="evidence" value="ECO:0007669"/>
    <property type="project" value="InterPro"/>
</dbReference>
<comment type="caution">
    <text evidence="3">The sequence shown here is derived from an EMBL/GenBank/DDBJ whole genome shotgun (WGS) entry which is preliminary data.</text>
</comment>
<dbReference type="EMBL" id="JACVVD010000005">
    <property type="protein sequence ID" value="MBD0381863.1"/>
    <property type="molecule type" value="Genomic_DNA"/>
</dbReference>
<dbReference type="InterPro" id="IPR008929">
    <property type="entry name" value="Chondroitin_lyas"/>
</dbReference>
<name>A0A926KTB7_9BACL</name>
<evidence type="ECO:0000313" key="3">
    <source>
        <dbReference type="EMBL" id="MBD0381863.1"/>
    </source>
</evidence>
<dbReference type="RefSeq" id="WP_188175645.1">
    <property type="nucleotide sequence ID" value="NZ_JACVVD010000005.1"/>
</dbReference>
<dbReference type="SUPFAM" id="SSF48230">
    <property type="entry name" value="Chondroitin AC/alginate lyase"/>
    <property type="match status" value="1"/>
</dbReference>
<protein>
    <submittedName>
        <fullName evidence="3">AbfB domain-containing protein</fullName>
    </submittedName>
</protein>
<dbReference type="Gene3D" id="1.50.10.100">
    <property type="entry name" value="Chondroitin AC/alginate lyase"/>
    <property type="match status" value="1"/>
</dbReference>
<dbReference type="CDD" id="cd23399">
    <property type="entry name" value="beta-trefoil_ABD_ABFB"/>
    <property type="match status" value="1"/>
</dbReference>
<dbReference type="SUPFAM" id="SSF110221">
    <property type="entry name" value="AbfB domain"/>
    <property type="match status" value="1"/>
</dbReference>
<keyword evidence="1" id="KW-0732">Signal</keyword>
<evidence type="ECO:0000259" key="2">
    <source>
        <dbReference type="Pfam" id="PF05270"/>
    </source>
</evidence>
<feature type="signal peptide" evidence="1">
    <location>
        <begin position="1"/>
        <end position="33"/>
    </location>
</feature>
<proteinExistence type="predicted"/>
<keyword evidence="4" id="KW-1185">Reference proteome</keyword>
<organism evidence="3 4">
    <name type="scientific">Paenibacillus sedimenti</name>
    <dbReference type="NCBI Taxonomy" id="2770274"/>
    <lineage>
        <taxon>Bacteria</taxon>
        <taxon>Bacillati</taxon>
        <taxon>Bacillota</taxon>
        <taxon>Bacilli</taxon>
        <taxon>Bacillales</taxon>
        <taxon>Paenibacillaceae</taxon>
        <taxon>Paenibacillus</taxon>
    </lineage>
</organism>
<gene>
    <name evidence="3" type="ORF">ICC18_17190</name>
</gene>
<dbReference type="InterPro" id="IPR036195">
    <property type="entry name" value="AbfB_ABD_sf"/>
</dbReference>